<organism evidence="1 2">
    <name type="scientific">Trichococcus palustris</name>
    <dbReference type="NCBI Taxonomy" id="140314"/>
    <lineage>
        <taxon>Bacteria</taxon>
        <taxon>Bacillati</taxon>
        <taxon>Bacillota</taxon>
        <taxon>Bacilli</taxon>
        <taxon>Lactobacillales</taxon>
        <taxon>Carnobacteriaceae</taxon>
        <taxon>Trichococcus</taxon>
    </lineage>
</organism>
<accession>A0A143Y6N6</accession>
<dbReference type="Proteomes" id="UP000242754">
    <property type="component" value="Unassembled WGS sequence"/>
</dbReference>
<gene>
    <name evidence="1" type="ORF">Tpal_143</name>
</gene>
<dbReference type="AlphaFoldDB" id="A0A143Y6N6"/>
<dbReference type="RefSeq" id="WP_143084408.1">
    <property type="nucleotide sequence ID" value="NZ_FJNE01000001.1"/>
</dbReference>
<evidence type="ECO:0000313" key="2">
    <source>
        <dbReference type="Proteomes" id="UP000242754"/>
    </source>
</evidence>
<evidence type="ECO:0000313" key="1">
    <source>
        <dbReference type="EMBL" id="CZQ80990.1"/>
    </source>
</evidence>
<keyword evidence="2" id="KW-1185">Reference proteome</keyword>
<sequence>MALNTNVPATFSGDEAVLRISDDFDIVFPDLTNTEKAYEKLEEFMELPETAKIVDDSDDKKK</sequence>
<protein>
    <submittedName>
        <fullName evidence="1">Uncharacterized protein</fullName>
    </submittedName>
</protein>
<name>A0A143Y6N6_9LACT</name>
<proteinExistence type="predicted"/>
<dbReference type="EMBL" id="FJNE01000001">
    <property type="protein sequence ID" value="CZQ80990.1"/>
    <property type="molecule type" value="Genomic_DNA"/>
</dbReference>
<dbReference type="STRING" id="140314.SAMN04488076_102148"/>
<reference evidence="1 2" key="1">
    <citation type="submission" date="2016-02" db="EMBL/GenBank/DDBJ databases">
        <authorList>
            <person name="Wen L."/>
            <person name="He K."/>
            <person name="Yang H."/>
        </authorList>
    </citation>
    <scope>NUCLEOTIDE SEQUENCE [LARGE SCALE GENOMIC DNA]</scope>
    <source>
        <strain evidence="1">Trichococcus palustris</strain>
    </source>
</reference>